<dbReference type="InterPro" id="IPR018957">
    <property type="entry name" value="Znf_C3HC4_RING-type"/>
</dbReference>
<keyword evidence="3" id="KW-0862">Zinc</keyword>
<dbReference type="SMART" id="SM00184">
    <property type="entry name" value="RING"/>
    <property type="match status" value="1"/>
</dbReference>
<dbReference type="InterPro" id="IPR013083">
    <property type="entry name" value="Znf_RING/FYVE/PHD"/>
</dbReference>
<feature type="domain" description="RING-type" evidence="5">
    <location>
        <begin position="69"/>
        <end position="116"/>
    </location>
</feature>
<dbReference type="GO" id="GO:0016567">
    <property type="term" value="P:protein ubiquitination"/>
    <property type="evidence" value="ECO:0007669"/>
    <property type="project" value="TreeGrafter"/>
</dbReference>
<dbReference type="PROSITE" id="PS00518">
    <property type="entry name" value="ZF_RING_1"/>
    <property type="match status" value="1"/>
</dbReference>
<protein>
    <recommendedName>
        <fullName evidence="5">RING-type domain-containing protein</fullName>
    </recommendedName>
</protein>
<evidence type="ECO:0000256" key="4">
    <source>
        <dbReference type="PROSITE-ProRule" id="PRU00175"/>
    </source>
</evidence>
<keyword evidence="2 4" id="KW-0863">Zinc-finger</keyword>
<dbReference type="GO" id="GO:0061630">
    <property type="term" value="F:ubiquitin protein ligase activity"/>
    <property type="evidence" value="ECO:0007669"/>
    <property type="project" value="TreeGrafter"/>
</dbReference>
<evidence type="ECO:0000256" key="3">
    <source>
        <dbReference type="ARBA" id="ARBA00022833"/>
    </source>
</evidence>
<dbReference type="PANTHER" id="PTHR22791:SF31">
    <property type="entry name" value="IM:7152348"/>
    <property type="match status" value="1"/>
</dbReference>
<evidence type="ECO:0000313" key="6">
    <source>
        <dbReference type="EMBL" id="KAK7880317.1"/>
    </source>
</evidence>
<evidence type="ECO:0000256" key="1">
    <source>
        <dbReference type="ARBA" id="ARBA00022723"/>
    </source>
</evidence>
<gene>
    <name evidence="6" type="ORF">WMY93_033052</name>
</gene>
<keyword evidence="7" id="KW-1185">Reference proteome</keyword>
<dbReference type="InterPro" id="IPR017907">
    <property type="entry name" value="Znf_RING_CS"/>
</dbReference>
<dbReference type="Pfam" id="PF00097">
    <property type="entry name" value="zf-C3HC4"/>
    <property type="match status" value="1"/>
</dbReference>
<keyword evidence="1" id="KW-0479">Metal-binding</keyword>
<dbReference type="SUPFAM" id="SSF57850">
    <property type="entry name" value="RING/U-box"/>
    <property type="match status" value="1"/>
</dbReference>
<evidence type="ECO:0000313" key="7">
    <source>
        <dbReference type="Proteomes" id="UP001460270"/>
    </source>
</evidence>
<evidence type="ECO:0000256" key="2">
    <source>
        <dbReference type="ARBA" id="ARBA00022771"/>
    </source>
</evidence>
<dbReference type="GO" id="GO:0008270">
    <property type="term" value="F:zinc ion binding"/>
    <property type="evidence" value="ECO:0007669"/>
    <property type="project" value="UniProtKB-KW"/>
</dbReference>
<evidence type="ECO:0000259" key="5">
    <source>
        <dbReference type="PROSITE" id="PS50089"/>
    </source>
</evidence>
<dbReference type="InterPro" id="IPR001841">
    <property type="entry name" value="Znf_RING"/>
</dbReference>
<organism evidence="6 7">
    <name type="scientific">Mugilogobius chulae</name>
    <name type="common">yellowstripe goby</name>
    <dbReference type="NCBI Taxonomy" id="88201"/>
    <lineage>
        <taxon>Eukaryota</taxon>
        <taxon>Metazoa</taxon>
        <taxon>Chordata</taxon>
        <taxon>Craniata</taxon>
        <taxon>Vertebrata</taxon>
        <taxon>Euteleostomi</taxon>
        <taxon>Actinopterygii</taxon>
        <taxon>Neopterygii</taxon>
        <taxon>Teleostei</taxon>
        <taxon>Neoteleostei</taxon>
        <taxon>Acanthomorphata</taxon>
        <taxon>Gobiaria</taxon>
        <taxon>Gobiiformes</taxon>
        <taxon>Gobioidei</taxon>
        <taxon>Gobiidae</taxon>
        <taxon>Gobionellinae</taxon>
        <taxon>Mugilogobius</taxon>
    </lineage>
</organism>
<dbReference type="AlphaFoldDB" id="A0AAW0MI65"/>
<dbReference type="PROSITE" id="PS50089">
    <property type="entry name" value="ZF_RING_2"/>
    <property type="match status" value="1"/>
</dbReference>
<proteinExistence type="predicted"/>
<dbReference type="Gene3D" id="3.30.40.10">
    <property type="entry name" value="Zinc/RING finger domain, C3HC4 (zinc finger)"/>
    <property type="match status" value="1"/>
</dbReference>
<reference evidence="7" key="1">
    <citation type="submission" date="2024-04" db="EMBL/GenBank/DDBJ databases">
        <title>Salinicola lusitanus LLJ914,a marine bacterium isolated from the Okinawa Trough.</title>
        <authorList>
            <person name="Li J."/>
        </authorList>
    </citation>
    <scope>NUCLEOTIDE SEQUENCE [LARGE SCALE GENOMIC DNA]</scope>
</reference>
<sequence>MAPALIAVLLRSVYGCSGFKHFLSSALYQTHTQCTPEVSVGLWCLPLVLLPLPLSRRHHVLLPCEELECVICCCLYSRSDRIPRVLHCRHTFCSVCLEKLSSLSGFVRTVSCPLCRWITCTNAALTLPGALWVNTDIWDQISEEQLKERGIDLERDQLEMNKAELQTFIVGSAQSLQLRPATSQLLTLDTNAAQGTTSVHRNWD</sequence>
<dbReference type="PANTHER" id="PTHR22791">
    <property type="entry name" value="RING-TYPE DOMAIN-CONTAINING PROTEIN"/>
    <property type="match status" value="1"/>
</dbReference>
<accession>A0AAW0MI65</accession>
<comment type="caution">
    <text evidence="6">The sequence shown here is derived from an EMBL/GenBank/DDBJ whole genome shotgun (WGS) entry which is preliminary data.</text>
</comment>
<dbReference type="InterPro" id="IPR051435">
    <property type="entry name" value="RING_finger_E3_ubiq-ligases"/>
</dbReference>
<dbReference type="EMBL" id="JBBPFD010000116">
    <property type="protein sequence ID" value="KAK7880317.1"/>
    <property type="molecule type" value="Genomic_DNA"/>
</dbReference>
<name>A0AAW0MI65_9GOBI</name>
<dbReference type="Proteomes" id="UP001460270">
    <property type="component" value="Unassembled WGS sequence"/>
</dbReference>